<dbReference type="EMBL" id="FQYI01000001">
    <property type="protein sequence ID" value="SHI41855.1"/>
    <property type="molecule type" value="Genomic_DNA"/>
</dbReference>
<dbReference type="OrthoDB" id="9785438at2"/>
<dbReference type="PANTHER" id="PTHR33639:SF2">
    <property type="entry name" value="DUF393 DOMAIN-CONTAINING PROTEIN"/>
    <property type="match status" value="1"/>
</dbReference>
<gene>
    <name evidence="1" type="ORF">SAMN05443429_101472</name>
</gene>
<dbReference type="RefSeq" id="WP_073177914.1">
    <property type="nucleotide sequence ID" value="NZ_FQYI01000001.1"/>
</dbReference>
<dbReference type="InterPro" id="IPR007263">
    <property type="entry name" value="DCC1-like"/>
</dbReference>
<sequence length="131" mass="15251">MTFDNIVLYDGDCGFCNFWVQWILKRDRKGRFRFAPLQSGYGQEYLRSRGLPAENFSTLYFLKNGRRYTKMYAVIEIGRTLGGGYRALGLLRVFPKIVLDKIYDMVAENRKKIAGESCLLPSAQQRERFIS</sequence>
<dbReference type="Proteomes" id="UP000184335">
    <property type="component" value="Unassembled WGS sequence"/>
</dbReference>
<protein>
    <submittedName>
        <fullName evidence="1">Predicted thiol-disulfide oxidoreductase YuxK, DCC family</fullName>
    </submittedName>
</protein>
<dbReference type="Pfam" id="PF04134">
    <property type="entry name" value="DCC1-like"/>
    <property type="match status" value="1"/>
</dbReference>
<dbReference type="PANTHER" id="PTHR33639">
    <property type="entry name" value="THIOL-DISULFIDE OXIDOREDUCTASE DCC"/>
    <property type="match status" value="1"/>
</dbReference>
<proteinExistence type="predicted"/>
<evidence type="ECO:0000313" key="2">
    <source>
        <dbReference type="Proteomes" id="UP000184335"/>
    </source>
</evidence>
<name>A0A1M6AZE9_9FLAO</name>
<reference evidence="1 2" key="1">
    <citation type="submission" date="2016-11" db="EMBL/GenBank/DDBJ databases">
        <authorList>
            <person name="Jaros S."/>
            <person name="Januszkiewicz K."/>
            <person name="Wedrychowicz H."/>
        </authorList>
    </citation>
    <scope>NUCLEOTIDE SEQUENCE [LARGE SCALE GENOMIC DNA]</scope>
    <source>
        <strain evidence="1 2">DSM 25479</strain>
    </source>
</reference>
<keyword evidence="2" id="KW-1185">Reference proteome</keyword>
<dbReference type="AlphaFoldDB" id="A0A1M6AZE9"/>
<evidence type="ECO:0000313" key="1">
    <source>
        <dbReference type="EMBL" id="SHI41855.1"/>
    </source>
</evidence>
<accession>A0A1M6AZE9</accession>
<dbReference type="STRING" id="1118202.SAMN05443429_101472"/>
<organism evidence="1 2">
    <name type="scientific">Cruoricaptor ignavus</name>
    <dbReference type="NCBI Taxonomy" id="1118202"/>
    <lineage>
        <taxon>Bacteria</taxon>
        <taxon>Pseudomonadati</taxon>
        <taxon>Bacteroidota</taxon>
        <taxon>Flavobacteriia</taxon>
        <taxon>Flavobacteriales</taxon>
        <taxon>Weeksellaceae</taxon>
        <taxon>Cruoricaptor</taxon>
    </lineage>
</organism>
<dbReference type="InterPro" id="IPR052927">
    <property type="entry name" value="DCC_oxidoreductase"/>
</dbReference>
<dbReference type="GO" id="GO:0015035">
    <property type="term" value="F:protein-disulfide reductase activity"/>
    <property type="evidence" value="ECO:0007669"/>
    <property type="project" value="InterPro"/>
</dbReference>